<gene>
    <name evidence="2" type="ORF">HDG41_006563</name>
</gene>
<accession>A0A7W8LCE8</accession>
<dbReference type="InterPro" id="IPR011010">
    <property type="entry name" value="DNA_brk_join_enz"/>
</dbReference>
<dbReference type="AlphaFoldDB" id="A0A7W8LCE8"/>
<dbReference type="GO" id="GO:0003677">
    <property type="term" value="F:DNA binding"/>
    <property type="evidence" value="ECO:0007669"/>
    <property type="project" value="InterPro"/>
</dbReference>
<proteinExistence type="predicted"/>
<dbReference type="GO" id="GO:0006310">
    <property type="term" value="P:DNA recombination"/>
    <property type="evidence" value="ECO:0007669"/>
    <property type="project" value="UniProtKB-KW"/>
</dbReference>
<dbReference type="InterPro" id="IPR013762">
    <property type="entry name" value="Integrase-like_cat_sf"/>
</dbReference>
<keyword evidence="1" id="KW-0233">DNA recombination</keyword>
<dbReference type="Proteomes" id="UP000592820">
    <property type="component" value="Unassembled WGS sequence"/>
</dbReference>
<organism evidence="2 3">
    <name type="scientific">Paraburkholderia youngii</name>
    <dbReference type="NCBI Taxonomy" id="2782701"/>
    <lineage>
        <taxon>Bacteria</taxon>
        <taxon>Pseudomonadati</taxon>
        <taxon>Pseudomonadota</taxon>
        <taxon>Betaproteobacteria</taxon>
        <taxon>Burkholderiales</taxon>
        <taxon>Burkholderiaceae</taxon>
        <taxon>Paraburkholderia</taxon>
    </lineage>
</organism>
<dbReference type="SUPFAM" id="SSF56349">
    <property type="entry name" value="DNA breaking-rejoining enzymes"/>
    <property type="match status" value="1"/>
</dbReference>
<sequence>MYSLTCITAGSRTLLIDLDGAINAPFSIYLNEKFDNPHTREAASTGLRLFHRFLIAHRIDLPSRALNGECLRSVESGWLTQFAYRPVEEAERMSDKMIKRLTVASQKPPNEMKGAVEPNTAVKRLHTVADFLEWYRKKLLDEAIRSSRTRAELKDRYAAICADLKRRIRGTTQGHHHEIRSLPVKRYLQIIRELVLNPEQMFRTNSLGPRATVMRDRAMALLAAEGIRPGAIGNLTVDDFRYRPGDQNGYVVVKDNVARRGSSLTTAVPTAKGTRSIQQNYNSNVTVRLWPFTCLAIKEYLDGERAELLGRRLANRSKSFLFLADHGGPIGDRTTIAFVFRHLGERLKDLGLLDVAPGDPFVEGTHYEFSAYTLRHSAVSLFYASSAHQSDVKDLMRERFGWTENSTMPDRYAKRAMSEAASLDMQEFHEELLQMLAAKKQLRVELQAHGRRITGNV</sequence>
<evidence type="ECO:0000256" key="1">
    <source>
        <dbReference type="ARBA" id="ARBA00023172"/>
    </source>
</evidence>
<reference evidence="2 3" key="1">
    <citation type="submission" date="2020-08" db="EMBL/GenBank/DDBJ databases">
        <title>Genomic Encyclopedia of Type Strains, Phase IV (KMG-V): Genome sequencing to study the core and pangenomes of soil and plant-associated prokaryotes.</title>
        <authorList>
            <person name="Whitman W."/>
        </authorList>
    </citation>
    <scope>NUCLEOTIDE SEQUENCE [LARGE SCALE GENOMIC DNA]</scope>
    <source>
        <strain evidence="2 3">JPY162</strain>
    </source>
</reference>
<dbReference type="Gene3D" id="1.10.443.10">
    <property type="entry name" value="Intergrase catalytic core"/>
    <property type="match status" value="1"/>
</dbReference>
<dbReference type="GO" id="GO:0015074">
    <property type="term" value="P:DNA integration"/>
    <property type="evidence" value="ECO:0007669"/>
    <property type="project" value="InterPro"/>
</dbReference>
<dbReference type="EMBL" id="JACHDE010000020">
    <property type="protein sequence ID" value="MBB5404467.1"/>
    <property type="molecule type" value="Genomic_DNA"/>
</dbReference>
<dbReference type="RefSeq" id="WP_221314132.1">
    <property type="nucleotide sequence ID" value="NZ_JACHDE010000020.1"/>
</dbReference>
<name>A0A7W8LCE8_9BURK</name>
<evidence type="ECO:0000313" key="3">
    <source>
        <dbReference type="Proteomes" id="UP000592820"/>
    </source>
</evidence>
<evidence type="ECO:0000313" key="2">
    <source>
        <dbReference type="EMBL" id="MBB5404467.1"/>
    </source>
</evidence>
<comment type="caution">
    <text evidence="2">The sequence shown here is derived from an EMBL/GenBank/DDBJ whole genome shotgun (WGS) entry which is preliminary data.</text>
</comment>
<protein>
    <submittedName>
        <fullName evidence="2">Integrase</fullName>
    </submittedName>
</protein>